<sequence length="643" mass="74375">MSSGSDDTSGVEDDDEYFDIVDDDDSISDDDIEDDDSNNTTTTTSTTSASINRNRNRNTNNNRNRNNINQQQQQQHQQQNNNRPVSPMPMEDSSDSDDYFLENNQDDNDDDDDDYTDSGEQDDDDDYEAEHDNADDLEFLADQDEDDLDEDDLAEQRITFYQLLNTLSAINSRSARSDRQFLFSEAPQEREEQQRIQSEKHNQDLLDLKNEKITLQYLSRVKDTNTPLNNYLLNRELTDQNVERIRISQYFLPSRPLNIINVHHKIFCCKMSSDGKIFMSASQDKMIRFFHTDSWQEFKSIEARDINWSIIDTDYSPDQNWLVYSSWSPYIQLCKIKSDNDQDSEVPLPKYNDFDSLSSSSSLKKPKYQDIHEALFLDPIADRFCIFGLKFSPNNKEILAGSSDGLIFIYDLIDRRNAIQIRGHRDDINSVTFIDKGGNLFATGSDDSLIKIWDKRILDDSFNRPIGVLTGHINGITHVSSKDDGVYLLSNGKDQCAKLWDIRKMKTQPSYCDLSYSPPTNNENLSSYWNQRISRQLAPTKTQLDNDISLMTYKGHKVFQTLIRCYFSPLETTGQKFIYSGSSDGDIYIYDVLSGEIIRVLNHGQGTVRDLSWSPCSQELISTNWQGYITKWCDWNDIRYDDY</sequence>
<dbReference type="PROSITE" id="PS50294">
    <property type="entry name" value="WD_REPEATS_REGION"/>
    <property type="match status" value="2"/>
</dbReference>
<feature type="repeat" description="WD" evidence="1">
    <location>
        <begin position="421"/>
        <end position="454"/>
    </location>
</feature>
<evidence type="ECO:0000256" key="1">
    <source>
        <dbReference type="PROSITE-ProRule" id="PRU00221"/>
    </source>
</evidence>
<comment type="caution">
    <text evidence="3">The sequence shown here is derived from an EMBL/GenBank/DDBJ whole genome shotgun (WGS) entry which is preliminary data.</text>
</comment>
<dbReference type="GO" id="GO:0043161">
    <property type="term" value="P:proteasome-mediated ubiquitin-dependent protein catabolic process"/>
    <property type="evidence" value="ECO:0007669"/>
    <property type="project" value="TreeGrafter"/>
</dbReference>
<dbReference type="OrthoDB" id="63070at2759"/>
<dbReference type="Proteomes" id="UP000695562">
    <property type="component" value="Unassembled WGS sequence"/>
</dbReference>
<dbReference type="AlphaFoldDB" id="A0A8J4V637"/>
<gene>
    <name evidence="3" type="ORF">CYY_003266</name>
</gene>
<dbReference type="Gene3D" id="2.130.10.10">
    <property type="entry name" value="YVTN repeat-like/Quinoprotein amine dehydrogenase"/>
    <property type="match status" value="2"/>
</dbReference>
<proteinExistence type="predicted"/>
<dbReference type="PANTHER" id="PTHR19847">
    <property type="entry name" value="DDB1- AND CUL4-ASSOCIATED FACTOR 11"/>
    <property type="match status" value="1"/>
</dbReference>
<evidence type="ECO:0000313" key="3">
    <source>
        <dbReference type="EMBL" id="KAF2075437.1"/>
    </source>
</evidence>
<dbReference type="SMART" id="SM00320">
    <property type="entry name" value="WD40"/>
    <property type="match status" value="6"/>
</dbReference>
<reference evidence="3" key="1">
    <citation type="submission" date="2020-01" db="EMBL/GenBank/DDBJ databases">
        <title>Development of genomics and gene disruption for Polysphondylium violaceum indicates a role for the polyketide synthase stlB in stalk morphogenesis.</title>
        <authorList>
            <person name="Narita B."/>
            <person name="Kawabe Y."/>
            <person name="Kin K."/>
            <person name="Saito T."/>
            <person name="Gibbs R."/>
            <person name="Kuspa A."/>
            <person name="Muzny D."/>
            <person name="Queller D."/>
            <person name="Richards S."/>
            <person name="Strassman J."/>
            <person name="Sucgang R."/>
            <person name="Worley K."/>
            <person name="Schaap P."/>
        </authorList>
    </citation>
    <scope>NUCLEOTIDE SEQUENCE</scope>
    <source>
        <strain evidence="3">QSvi11</strain>
    </source>
</reference>
<feature type="repeat" description="WD" evidence="1">
    <location>
        <begin position="469"/>
        <end position="510"/>
    </location>
</feature>
<evidence type="ECO:0008006" key="5">
    <source>
        <dbReference type="Google" id="ProtNLM"/>
    </source>
</evidence>
<accession>A0A8J4V637</accession>
<dbReference type="InterPro" id="IPR015943">
    <property type="entry name" value="WD40/YVTN_repeat-like_dom_sf"/>
</dbReference>
<dbReference type="PANTHER" id="PTHR19847:SF7">
    <property type="entry name" value="DDB1- AND CUL4-ASSOCIATED FACTOR 11"/>
    <property type="match status" value="1"/>
</dbReference>
<keyword evidence="4" id="KW-1185">Reference proteome</keyword>
<dbReference type="EMBL" id="AJWJ01000100">
    <property type="protein sequence ID" value="KAF2075437.1"/>
    <property type="molecule type" value="Genomic_DNA"/>
</dbReference>
<dbReference type="Pfam" id="PF00400">
    <property type="entry name" value="WD40"/>
    <property type="match status" value="4"/>
</dbReference>
<feature type="compositionally biased region" description="Acidic residues" evidence="2">
    <location>
        <begin position="92"/>
        <end position="129"/>
    </location>
</feature>
<protein>
    <recommendedName>
        <fullName evidence="5">WD40 repeat-containing protein</fullName>
    </recommendedName>
</protein>
<dbReference type="GO" id="GO:0080008">
    <property type="term" value="C:Cul4-RING E3 ubiquitin ligase complex"/>
    <property type="evidence" value="ECO:0007669"/>
    <property type="project" value="TreeGrafter"/>
</dbReference>
<dbReference type="SUPFAM" id="SSF50978">
    <property type="entry name" value="WD40 repeat-like"/>
    <property type="match status" value="1"/>
</dbReference>
<organism evidence="3 4">
    <name type="scientific">Polysphondylium violaceum</name>
    <dbReference type="NCBI Taxonomy" id="133409"/>
    <lineage>
        <taxon>Eukaryota</taxon>
        <taxon>Amoebozoa</taxon>
        <taxon>Evosea</taxon>
        <taxon>Eumycetozoa</taxon>
        <taxon>Dictyostelia</taxon>
        <taxon>Dictyosteliales</taxon>
        <taxon>Dictyosteliaceae</taxon>
        <taxon>Polysphondylium</taxon>
    </lineage>
</organism>
<evidence type="ECO:0000313" key="4">
    <source>
        <dbReference type="Proteomes" id="UP000695562"/>
    </source>
</evidence>
<dbReference type="PROSITE" id="PS50082">
    <property type="entry name" value="WD_REPEATS_2"/>
    <property type="match status" value="2"/>
</dbReference>
<keyword evidence="1" id="KW-0853">WD repeat</keyword>
<feature type="compositionally biased region" description="Acidic residues" evidence="2">
    <location>
        <begin position="9"/>
        <end position="37"/>
    </location>
</feature>
<evidence type="ECO:0000256" key="2">
    <source>
        <dbReference type="SAM" id="MobiDB-lite"/>
    </source>
</evidence>
<dbReference type="InterPro" id="IPR001680">
    <property type="entry name" value="WD40_rpt"/>
</dbReference>
<dbReference type="InterPro" id="IPR036322">
    <property type="entry name" value="WD40_repeat_dom_sf"/>
</dbReference>
<name>A0A8J4V637_9MYCE</name>
<feature type="compositionally biased region" description="Low complexity" evidence="2">
    <location>
        <begin position="38"/>
        <end position="83"/>
    </location>
</feature>
<dbReference type="InterPro" id="IPR051859">
    <property type="entry name" value="DCAF"/>
</dbReference>
<feature type="region of interest" description="Disordered" evidence="2">
    <location>
        <begin position="1"/>
        <end position="129"/>
    </location>
</feature>